<evidence type="ECO:0000313" key="1">
    <source>
        <dbReference type="EMBL" id="EFE21429.1"/>
    </source>
</evidence>
<accession>D4F9Z1</accession>
<sequence>MFGYKGREKLLRDVGACLSDGVATSALYLGGNHGVIFTE</sequence>
<dbReference type="HOGENOM" id="CLU_3308799_0_0_6"/>
<organism evidence="1 2">
    <name type="scientific">Edwardsiella tarda ATCC 23685</name>
    <dbReference type="NCBI Taxonomy" id="500638"/>
    <lineage>
        <taxon>Bacteria</taxon>
        <taxon>Pseudomonadati</taxon>
        <taxon>Pseudomonadota</taxon>
        <taxon>Gammaproteobacteria</taxon>
        <taxon>Enterobacterales</taxon>
        <taxon>Hafniaceae</taxon>
        <taxon>Edwardsiella</taxon>
    </lineage>
</organism>
<gene>
    <name evidence="1" type="ORF">EDWATA_03606</name>
</gene>
<proteinExistence type="predicted"/>
<dbReference type="Proteomes" id="UP000003692">
    <property type="component" value="Unassembled WGS sequence"/>
</dbReference>
<dbReference type="AlphaFoldDB" id="D4F9Z1"/>
<evidence type="ECO:0000313" key="2">
    <source>
        <dbReference type="Proteomes" id="UP000003692"/>
    </source>
</evidence>
<reference evidence="1 2" key="1">
    <citation type="submission" date="2010-02" db="EMBL/GenBank/DDBJ databases">
        <authorList>
            <person name="Weinstock G."/>
            <person name="Sodergren E."/>
            <person name="Clifton S."/>
            <person name="Fulton L."/>
            <person name="Fulton B."/>
            <person name="Courtney L."/>
            <person name="Fronick C."/>
            <person name="Harrison M."/>
            <person name="Strong C."/>
            <person name="Farmer C."/>
            <person name="Delahaunty K."/>
            <person name="Markovic C."/>
            <person name="Hall O."/>
            <person name="Minx P."/>
            <person name="Tomlinson C."/>
            <person name="Mitreva M."/>
            <person name="Nelson J."/>
            <person name="Hou S."/>
            <person name="Wollam A."/>
            <person name="Pepin K.H."/>
            <person name="Johnson M."/>
            <person name="Bhonagiri V."/>
            <person name="Zhang X."/>
            <person name="Suruliraj S."/>
            <person name="Warren W."/>
            <person name="Chinwalla A."/>
            <person name="Mardis E.R."/>
            <person name="Wilson R.K."/>
        </authorList>
    </citation>
    <scope>NUCLEOTIDE SEQUENCE [LARGE SCALE GENOMIC DNA]</scope>
    <source>
        <strain evidence="1 2">ATCC 23685</strain>
    </source>
</reference>
<name>D4F9Z1_EDWTA</name>
<dbReference type="EMBL" id="ADGK01000282">
    <property type="protein sequence ID" value="EFE21429.1"/>
    <property type="molecule type" value="Genomic_DNA"/>
</dbReference>
<protein>
    <submittedName>
        <fullName evidence="1">Uncharacterized protein</fullName>
    </submittedName>
</protein>
<comment type="caution">
    <text evidence="1">The sequence shown here is derived from an EMBL/GenBank/DDBJ whole genome shotgun (WGS) entry which is preliminary data.</text>
</comment>